<evidence type="ECO:0000256" key="11">
    <source>
        <dbReference type="ARBA" id="ARBA00041674"/>
    </source>
</evidence>
<evidence type="ECO:0000259" key="14">
    <source>
        <dbReference type="PROSITE" id="PS50089"/>
    </source>
</evidence>
<comment type="similarity">
    <text evidence="9">Belongs to the RNF181 family.</text>
</comment>
<reference evidence="15" key="1">
    <citation type="journal article" date="2014" name="Insect Biochem. Mol. Biol.">
        <title>An insight into the sialome of the frog biting fly, Corethrella appendiculata.</title>
        <authorList>
            <person name="Ribeiro J.M.C."/>
            <person name="Chagas A.C."/>
            <person name="Pham V.M."/>
            <person name="Lounibos L.P."/>
            <person name="Calvo E."/>
        </authorList>
    </citation>
    <scope>NUCLEOTIDE SEQUENCE</scope>
    <source>
        <tissue evidence="15">Salivary glands</tissue>
    </source>
</reference>
<proteinExistence type="evidence at transcript level"/>
<evidence type="ECO:0000256" key="4">
    <source>
        <dbReference type="ARBA" id="ARBA00022679"/>
    </source>
</evidence>
<dbReference type="InterPro" id="IPR001841">
    <property type="entry name" value="Znf_RING"/>
</dbReference>
<dbReference type="SMART" id="SM00184">
    <property type="entry name" value="RING"/>
    <property type="match status" value="1"/>
</dbReference>
<evidence type="ECO:0000256" key="5">
    <source>
        <dbReference type="ARBA" id="ARBA00022723"/>
    </source>
</evidence>
<evidence type="ECO:0000256" key="6">
    <source>
        <dbReference type="ARBA" id="ARBA00022771"/>
    </source>
</evidence>
<evidence type="ECO:0000256" key="1">
    <source>
        <dbReference type="ARBA" id="ARBA00000900"/>
    </source>
</evidence>
<feature type="non-terminal residue" evidence="15">
    <location>
        <position position="149"/>
    </location>
</feature>
<dbReference type="PANTHER" id="PTHR15710">
    <property type="entry name" value="E3 UBIQUITIN-PROTEIN LIGASE PRAJA"/>
    <property type="match status" value="1"/>
</dbReference>
<dbReference type="GO" id="GO:0061630">
    <property type="term" value="F:ubiquitin protein ligase activity"/>
    <property type="evidence" value="ECO:0007669"/>
    <property type="project" value="UniProtKB-EC"/>
</dbReference>
<dbReference type="Gene3D" id="3.30.40.10">
    <property type="entry name" value="Zinc/RING finger domain, C3HC4 (zinc finger)"/>
    <property type="match status" value="1"/>
</dbReference>
<evidence type="ECO:0000313" key="15">
    <source>
        <dbReference type="EMBL" id="JAB59158.1"/>
    </source>
</evidence>
<dbReference type="GO" id="GO:0008270">
    <property type="term" value="F:zinc ion binding"/>
    <property type="evidence" value="ECO:0007669"/>
    <property type="project" value="UniProtKB-KW"/>
</dbReference>
<keyword evidence="7" id="KW-0833">Ubl conjugation pathway</keyword>
<dbReference type="SUPFAM" id="SSF57850">
    <property type="entry name" value="RING/U-box"/>
    <property type="match status" value="1"/>
</dbReference>
<dbReference type="EMBL" id="GANO01000713">
    <property type="protein sequence ID" value="JAB59158.1"/>
    <property type="molecule type" value="mRNA"/>
</dbReference>
<sequence>MADYFEELGCEPISTENVENHQFLLMVRFLQQNGFFSDEFQADRLPPPASKELVKTFKERKPNKNDEKCAICLKPNDTDDTDEMFIELPCKHEFHKNCVLPWLNKTNSCPLCRHEMKTDDPDYEEQKKFRQRAVEREREIDELHNSMYG</sequence>
<keyword evidence="8" id="KW-0862">Zinc</keyword>
<evidence type="ECO:0000256" key="12">
    <source>
        <dbReference type="ARBA" id="ARBA00045940"/>
    </source>
</evidence>
<evidence type="ECO:0000256" key="9">
    <source>
        <dbReference type="ARBA" id="ARBA00038197"/>
    </source>
</evidence>
<dbReference type="InterPro" id="IPR013083">
    <property type="entry name" value="Znf_RING/FYVE/PHD"/>
</dbReference>
<comment type="catalytic activity">
    <reaction evidence="1">
        <text>S-ubiquitinyl-[E2 ubiquitin-conjugating enzyme]-L-cysteine + [acceptor protein]-L-lysine = [E2 ubiquitin-conjugating enzyme]-L-cysteine + N(6)-ubiquitinyl-[acceptor protein]-L-lysine.</text>
        <dbReference type="EC" id="2.3.2.27"/>
    </reaction>
</comment>
<comment type="function">
    <text evidence="12">E3 ubiquitin-protein ligase which accepts ubiquitin from an E2 ubiquitin-conjugating enzyme in the form of a thioester and then directly transfers the ubiquitin to targeted substrates. Catalyzes monoubiquitination of 26S proteasome subunit PSMC2/RPT1.</text>
</comment>
<name>U5EW53_9DIPT</name>
<keyword evidence="4" id="KW-0808">Transferase</keyword>
<evidence type="ECO:0000256" key="7">
    <source>
        <dbReference type="ARBA" id="ARBA00022786"/>
    </source>
</evidence>
<dbReference type="AlphaFoldDB" id="U5EW53"/>
<feature type="domain" description="RING-type" evidence="14">
    <location>
        <begin position="69"/>
        <end position="113"/>
    </location>
</feature>
<evidence type="ECO:0000256" key="13">
    <source>
        <dbReference type="PROSITE-ProRule" id="PRU00175"/>
    </source>
</evidence>
<evidence type="ECO:0000256" key="8">
    <source>
        <dbReference type="ARBA" id="ARBA00022833"/>
    </source>
</evidence>
<evidence type="ECO:0000256" key="10">
    <source>
        <dbReference type="ARBA" id="ARBA00039317"/>
    </source>
</evidence>
<comment type="pathway">
    <text evidence="2">Protein modification; protein ubiquitination.</text>
</comment>
<dbReference type="EC" id="2.3.2.27" evidence="3"/>
<evidence type="ECO:0000256" key="2">
    <source>
        <dbReference type="ARBA" id="ARBA00004906"/>
    </source>
</evidence>
<dbReference type="PANTHER" id="PTHR15710:SF160">
    <property type="entry name" value="E3 UBIQUITIN-PROTEIN LIGASE RNF181"/>
    <property type="match status" value="1"/>
</dbReference>
<dbReference type="PROSITE" id="PS50089">
    <property type="entry name" value="ZF_RING_2"/>
    <property type="match status" value="1"/>
</dbReference>
<organism evidence="15">
    <name type="scientific">Corethrella appendiculata</name>
    <dbReference type="NCBI Taxonomy" id="1370023"/>
    <lineage>
        <taxon>Eukaryota</taxon>
        <taxon>Metazoa</taxon>
        <taxon>Ecdysozoa</taxon>
        <taxon>Arthropoda</taxon>
        <taxon>Hexapoda</taxon>
        <taxon>Insecta</taxon>
        <taxon>Pterygota</taxon>
        <taxon>Neoptera</taxon>
        <taxon>Endopterygota</taxon>
        <taxon>Diptera</taxon>
        <taxon>Nematocera</taxon>
        <taxon>Culicoidea</taxon>
        <taxon>Chaoboridae</taxon>
        <taxon>Corethrella</taxon>
    </lineage>
</organism>
<accession>U5EW53</accession>
<dbReference type="Pfam" id="PF13639">
    <property type="entry name" value="zf-RING_2"/>
    <property type="match status" value="1"/>
</dbReference>
<keyword evidence="5" id="KW-0479">Metal-binding</keyword>
<dbReference type="GO" id="GO:0016567">
    <property type="term" value="P:protein ubiquitination"/>
    <property type="evidence" value="ECO:0007669"/>
    <property type="project" value="TreeGrafter"/>
</dbReference>
<evidence type="ECO:0000256" key="3">
    <source>
        <dbReference type="ARBA" id="ARBA00012483"/>
    </source>
</evidence>
<protein>
    <recommendedName>
        <fullName evidence="10">E3 ubiquitin-protein ligase RNF181</fullName>
        <ecNumber evidence="3">2.3.2.27</ecNumber>
    </recommendedName>
    <alternativeName>
        <fullName evidence="11">RING finger protein 181</fullName>
    </alternativeName>
</protein>
<keyword evidence="6 13" id="KW-0863">Zinc-finger</keyword>
<dbReference type="GO" id="GO:0005737">
    <property type="term" value="C:cytoplasm"/>
    <property type="evidence" value="ECO:0007669"/>
    <property type="project" value="TreeGrafter"/>
</dbReference>